<dbReference type="EMBL" id="JACHIA010000016">
    <property type="protein sequence ID" value="MBB6072613.1"/>
    <property type="molecule type" value="Genomic_DNA"/>
</dbReference>
<evidence type="ECO:0000313" key="3">
    <source>
        <dbReference type="EMBL" id="MBB6072613.1"/>
    </source>
</evidence>
<reference evidence="3 4" key="1">
    <citation type="submission" date="2020-08" db="EMBL/GenBank/DDBJ databases">
        <title>Genomic Encyclopedia of Type Strains, Phase IV (KMG-IV): sequencing the most valuable type-strain genomes for metagenomic binning, comparative biology and taxonomic classification.</title>
        <authorList>
            <person name="Goeker M."/>
        </authorList>
    </citation>
    <scope>NUCLEOTIDE SEQUENCE [LARGE SCALE GENOMIC DNA]</scope>
    <source>
        <strain evidence="3 4">DSM 29007</strain>
    </source>
</reference>
<feature type="transmembrane region" description="Helical" evidence="2">
    <location>
        <begin position="25"/>
        <end position="44"/>
    </location>
</feature>
<accession>A0A841H3R5</accession>
<comment type="caution">
    <text evidence="3">The sequence shown here is derived from an EMBL/GenBank/DDBJ whole genome shotgun (WGS) entry which is preliminary data.</text>
</comment>
<dbReference type="Proteomes" id="UP000582837">
    <property type="component" value="Unassembled WGS sequence"/>
</dbReference>
<evidence type="ECO:0000313" key="4">
    <source>
        <dbReference type="Proteomes" id="UP000582837"/>
    </source>
</evidence>
<feature type="transmembrane region" description="Helical" evidence="2">
    <location>
        <begin position="148"/>
        <end position="171"/>
    </location>
</feature>
<keyword evidence="4" id="KW-1185">Reference proteome</keyword>
<name>A0A841H3R5_9BACT</name>
<proteinExistence type="predicted"/>
<evidence type="ECO:0008006" key="5">
    <source>
        <dbReference type="Google" id="ProtNLM"/>
    </source>
</evidence>
<feature type="transmembrane region" description="Helical" evidence="2">
    <location>
        <begin position="65"/>
        <end position="84"/>
    </location>
</feature>
<sequence>MPDSAAHAGDELAPPAPETRRGRSGALAGLAGAAVGAGGALLILKILPGLGQTTLHALRAGYGAWTLPIIVTFSIILIFAAIAVHEAGHVAAGVAAGMRFMLFAAGPVRIEREYDGGRLAVSWNRSLGLWGGIAGCLPATTDRIRRQLALMVGGGPAASLLFALVAGWVALRVPMPPLAGFVAGMAATMSAAIGAATLIPMRTGGFMSDGGQLLRLARGGPRADRHAATVTLVTRMMWGEPVRDWPRPQVDRLVELRDGSLEESMAWSMAYYYHLDTGDRPAAARAWHRAMALLDRWPAPLVPAMHVEAAYFAAISGDAEAARTHLAAVPPVSASVKPYERNRALAALALAEGDTARAVELARQALDILPKTSAFSAARLHEIIRAAEGAETRPPTA</sequence>
<keyword evidence="2" id="KW-0472">Membrane</keyword>
<evidence type="ECO:0000256" key="1">
    <source>
        <dbReference type="SAM" id="MobiDB-lite"/>
    </source>
</evidence>
<gene>
    <name evidence="3" type="ORF">HNQ61_004276</name>
</gene>
<evidence type="ECO:0000256" key="2">
    <source>
        <dbReference type="SAM" id="Phobius"/>
    </source>
</evidence>
<dbReference type="AlphaFoldDB" id="A0A841H3R5"/>
<keyword evidence="2" id="KW-1133">Transmembrane helix</keyword>
<feature type="region of interest" description="Disordered" evidence="1">
    <location>
        <begin position="1"/>
        <end position="23"/>
    </location>
</feature>
<keyword evidence="2" id="KW-0812">Transmembrane</keyword>
<protein>
    <recommendedName>
        <fullName evidence="5">M50 family metallopeptidase</fullName>
    </recommendedName>
</protein>
<dbReference type="RefSeq" id="WP_170032687.1">
    <property type="nucleotide sequence ID" value="NZ_JABDTL010000001.1"/>
</dbReference>
<organism evidence="3 4">
    <name type="scientific">Longimicrobium terrae</name>
    <dbReference type="NCBI Taxonomy" id="1639882"/>
    <lineage>
        <taxon>Bacteria</taxon>
        <taxon>Pseudomonadati</taxon>
        <taxon>Gemmatimonadota</taxon>
        <taxon>Longimicrobiia</taxon>
        <taxon>Longimicrobiales</taxon>
        <taxon>Longimicrobiaceae</taxon>
        <taxon>Longimicrobium</taxon>
    </lineage>
</organism>
<feature type="transmembrane region" description="Helical" evidence="2">
    <location>
        <begin position="177"/>
        <end position="199"/>
    </location>
</feature>